<dbReference type="Proteomes" id="UP000000314">
    <property type="component" value="Chromosome 2"/>
</dbReference>
<evidence type="ECO:0000313" key="2">
    <source>
        <dbReference type="Proteomes" id="UP000000314"/>
    </source>
</evidence>
<keyword evidence="2" id="KW-1185">Reference proteome</keyword>
<dbReference type="InParanoid" id="C4R0L8"/>
<name>C4R0L8_KOMPG</name>
<sequence>MITVGRKNSTKWIPWARVSLKVSGVKSSGSWMELILMTVGPFSTPITGALGWIGCFSKSYCQKTGHDRFCNFHGDCCQNETVCAMLSLSRVCNCRTVVIYGRQSQSRTDRCLVSSFSCLVLVLCI</sequence>
<proteinExistence type="predicted"/>
<dbReference type="GeneID" id="8198888"/>
<gene>
    <name evidence="1" type="ordered locus">PAS_chr2-1_0420</name>
</gene>
<dbReference type="HOGENOM" id="CLU_1993454_0_0_1"/>
<protein>
    <submittedName>
        <fullName evidence="1">Uncharacterized protein</fullName>
    </submittedName>
</protein>
<reference evidence="1 2" key="1">
    <citation type="journal article" date="2009" name="Nat. Biotechnol.">
        <title>Genome sequence of the recombinant protein production host Pichia pastoris.</title>
        <authorList>
            <person name="De Schutter K."/>
            <person name="Lin Y.C."/>
            <person name="Tiels P."/>
            <person name="Van Hecke A."/>
            <person name="Glinka S."/>
            <person name="Weber-Lehmann J."/>
            <person name="Rouze P."/>
            <person name="Van de Peer Y."/>
            <person name="Callewaert N."/>
        </authorList>
    </citation>
    <scope>NUCLEOTIDE SEQUENCE [LARGE SCALE GENOMIC DNA]</scope>
    <source>
        <strain evidence="2">GS115 / ATCC 20864</strain>
    </source>
</reference>
<dbReference type="KEGG" id="ppa:PAS_chr2-1_0420"/>
<dbReference type="EMBL" id="FN392320">
    <property type="protein sequence ID" value="CAY69042.1"/>
    <property type="molecule type" value="Genomic_DNA"/>
</dbReference>
<organism evidence="1 2">
    <name type="scientific">Komagataella phaffii (strain GS115 / ATCC 20864)</name>
    <name type="common">Yeast</name>
    <name type="synonym">Pichia pastoris</name>
    <dbReference type="NCBI Taxonomy" id="644223"/>
    <lineage>
        <taxon>Eukaryota</taxon>
        <taxon>Fungi</taxon>
        <taxon>Dikarya</taxon>
        <taxon>Ascomycota</taxon>
        <taxon>Saccharomycotina</taxon>
        <taxon>Pichiomycetes</taxon>
        <taxon>Pichiales</taxon>
        <taxon>Pichiaceae</taxon>
        <taxon>Komagataella</taxon>
    </lineage>
</organism>
<accession>C4R0L8</accession>
<evidence type="ECO:0000313" key="1">
    <source>
        <dbReference type="EMBL" id="CAY69042.1"/>
    </source>
</evidence>
<dbReference type="RefSeq" id="XP_002491322.1">
    <property type="nucleotide sequence ID" value="XM_002491277.1"/>
</dbReference>
<dbReference type="AlphaFoldDB" id="C4R0L8"/>